<dbReference type="Gene3D" id="1.25.40.10">
    <property type="entry name" value="Tetratricopeptide repeat domain"/>
    <property type="match status" value="2"/>
</dbReference>
<dbReference type="InterPro" id="IPR051476">
    <property type="entry name" value="Bac_ResReg_Asp_Phosphatase"/>
</dbReference>
<dbReference type="EMBL" id="QUSY01000875">
    <property type="protein sequence ID" value="RHY26938.1"/>
    <property type="molecule type" value="Genomic_DNA"/>
</dbReference>
<name>A0A418AP80_9STRA</name>
<proteinExistence type="predicted"/>
<dbReference type="GO" id="GO:0003341">
    <property type="term" value="P:cilium movement"/>
    <property type="evidence" value="ECO:0007669"/>
    <property type="project" value="TreeGrafter"/>
</dbReference>
<dbReference type="InterPro" id="IPR019734">
    <property type="entry name" value="TPR_rpt"/>
</dbReference>
<dbReference type="InterPro" id="IPR011990">
    <property type="entry name" value="TPR-like_helical_dom_sf"/>
</dbReference>
<protein>
    <recommendedName>
        <fullName evidence="5">Tetratricopeptide repeat protein 29</fullName>
    </recommendedName>
</protein>
<keyword evidence="8" id="KW-1185">Reference proteome</keyword>
<keyword evidence="3" id="KW-0677">Repeat</keyword>
<keyword evidence="2" id="KW-0963">Cytoplasm</keyword>
<reference evidence="7 8" key="1">
    <citation type="submission" date="2018-08" db="EMBL/GenBank/DDBJ databases">
        <title>Aphanomyces genome sequencing and annotation.</title>
        <authorList>
            <person name="Minardi D."/>
            <person name="Oidtmann B."/>
            <person name="Van Der Giezen M."/>
            <person name="Studholme D.J."/>
        </authorList>
    </citation>
    <scope>NUCLEOTIDE SEQUENCE [LARGE SCALE GENOMIC DNA]</scope>
    <source>
        <strain evidence="7 8">NJM0002</strain>
    </source>
</reference>
<evidence type="ECO:0000313" key="7">
    <source>
        <dbReference type="EMBL" id="RHY26938.1"/>
    </source>
</evidence>
<keyword evidence="4" id="KW-0802">TPR repeat</keyword>
<dbReference type="GO" id="GO:0005737">
    <property type="term" value="C:cytoplasm"/>
    <property type="evidence" value="ECO:0007669"/>
    <property type="project" value="UniProtKB-SubCell"/>
</dbReference>
<dbReference type="PANTHER" id="PTHR46630:SF1">
    <property type="entry name" value="TETRATRICOPEPTIDE REPEAT PROTEIN 29"/>
    <property type="match status" value="1"/>
</dbReference>
<evidence type="ECO:0000256" key="1">
    <source>
        <dbReference type="ARBA" id="ARBA00004496"/>
    </source>
</evidence>
<comment type="subcellular location">
    <subcellularLocation>
        <location evidence="1">Cytoplasm</location>
    </subcellularLocation>
</comment>
<dbReference type="PANTHER" id="PTHR46630">
    <property type="entry name" value="TETRATRICOPEPTIDE REPEAT PROTEIN 29"/>
    <property type="match status" value="1"/>
</dbReference>
<dbReference type="AlphaFoldDB" id="A0A418AP80"/>
<dbReference type="Proteomes" id="UP000285060">
    <property type="component" value="Unassembled WGS sequence"/>
</dbReference>
<dbReference type="GO" id="GO:0005929">
    <property type="term" value="C:cilium"/>
    <property type="evidence" value="ECO:0007669"/>
    <property type="project" value="TreeGrafter"/>
</dbReference>
<evidence type="ECO:0000256" key="5">
    <source>
        <dbReference type="ARBA" id="ARBA00040665"/>
    </source>
</evidence>
<accession>A0A418AP80</accession>
<comment type="caution">
    <text evidence="7">The sequence shown here is derived from an EMBL/GenBank/DDBJ whole genome shotgun (WGS) entry which is preliminary data.</text>
</comment>
<feature type="region of interest" description="Disordered" evidence="6">
    <location>
        <begin position="1"/>
        <end position="29"/>
    </location>
</feature>
<dbReference type="VEuPathDB" id="FungiDB:H310_07769"/>
<evidence type="ECO:0000313" key="8">
    <source>
        <dbReference type="Proteomes" id="UP000285060"/>
    </source>
</evidence>
<evidence type="ECO:0000256" key="2">
    <source>
        <dbReference type="ARBA" id="ARBA00022490"/>
    </source>
</evidence>
<evidence type="ECO:0000256" key="4">
    <source>
        <dbReference type="ARBA" id="ARBA00022803"/>
    </source>
</evidence>
<dbReference type="SUPFAM" id="SSF48452">
    <property type="entry name" value="TPR-like"/>
    <property type="match status" value="2"/>
</dbReference>
<sequence>MSVRVPAVGTKPVRKQPIRHASYADSSDGYGDSNNPAMCSLVDKREVCAAVLREGLVQSFVDLFYLVHRVDTHGNLRLDECLPQRCLVTADGQEMKEPVAISPAQIKFLRDHLTAAEKARRQGDVIHVFESYEKLAVYFMDQQDLRTGVFFHEKCLEIARISRNQDFELAALENLGNAYYGLKEFHKAKENHELHLALVTQMRAAGAHESNRAEAAAMAQLSKVYEEVARQHETKREYDQAIAIHAKFLQCAQEAKDLTNVAAGHYRIGCCFNAMNQPTDALVYLKDYLVMCKNLGDTDGECNAYAALATTFEATGHASQAMDYLKEYLITAEKIENVVAQAEACRRLGLLYSAAKDFNLAAEMMERNFDLIKNATKSDTALLDQARISLGVIRAHQKFHLFVDFVTSDLDGFLKWKASRTIEPKA</sequence>
<gene>
    <name evidence="7" type="ORF">DYB32_007711</name>
</gene>
<dbReference type="SMART" id="SM00028">
    <property type="entry name" value="TPR"/>
    <property type="match status" value="5"/>
</dbReference>
<organism evidence="7 8">
    <name type="scientific">Aphanomyces invadans</name>
    <dbReference type="NCBI Taxonomy" id="157072"/>
    <lineage>
        <taxon>Eukaryota</taxon>
        <taxon>Sar</taxon>
        <taxon>Stramenopiles</taxon>
        <taxon>Oomycota</taxon>
        <taxon>Saprolegniomycetes</taxon>
        <taxon>Saprolegniales</taxon>
        <taxon>Verrucalvaceae</taxon>
        <taxon>Aphanomyces</taxon>
    </lineage>
</organism>
<evidence type="ECO:0000256" key="6">
    <source>
        <dbReference type="SAM" id="MobiDB-lite"/>
    </source>
</evidence>
<evidence type="ECO:0000256" key="3">
    <source>
        <dbReference type="ARBA" id="ARBA00022737"/>
    </source>
</evidence>